<feature type="transmembrane region" description="Helical" evidence="6">
    <location>
        <begin position="99"/>
        <end position="122"/>
    </location>
</feature>
<dbReference type="PANTHER" id="PTHR33529">
    <property type="entry name" value="SLR0882 PROTEIN-RELATED"/>
    <property type="match status" value="1"/>
</dbReference>
<evidence type="ECO:0000256" key="5">
    <source>
        <dbReference type="ARBA" id="ARBA00023136"/>
    </source>
</evidence>
<feature type="transmembrane region" description="Helical" evidence="6">
    <location>
        <begin position="328"/>
        <end position="352"/>
    </location>
</feature>
<protein>
    <recommendedName>
        <fullName evidence="11">YjgP/YjgQ family permease</fullName>
    </recommendedName>
</protein>
<evidence type="ECO:0000256" key="1">
    <source>
        <dbReference type="ARBA" id="ARBA00004651"/>
    </source>
</evidence>
<name>A0A2N7QGK8_9BACT</name>
<evidence type="ECO:0000256" key="6">
    <source>
        <dbReference type="SAM" id="Phobius"/>
    </source>
</evidence>
<comment type="caution">
    <text evidence="8">The sequence shown here is derived from an EMBL/GenBank/DDBJ whole genome shotgun (WGS) entry which is preliminary data.</text>
</comment>
<keyword evidence="5 6" id="KW-0472">Membrane</keyword>
<dbReference type="Pfam" id="PF03739">
    <property type="entry name" value="LptF_LptG"/>
    <property type="match status" value="1"/>
</dbReference>
<evidence type="ECO:0000313" key="9">
    <source>
        <dbReference type="Proteomes" id="UP000235460"/>
    </source>
</evidence>
<evidence type="ECO:0008006" key="11">
    <source>
        <dbReference type="Google" id="ProtNLM"/>
    </source>
</evidence>
<feature type="transmembrane region" description="Helical" evidence="6">
    <location>
        <begin position="61"/>
        <end position="79"/>
    </location>
</feature>
<dbReference type="GO" id="GO:0043190">
    <property type="term" value="C:ATP-binding cassette (ABC) transporter complex"/>
    <property type="evidence" value="ECO:0007669"/>
    <property type="project" value="TreeGrafter"/>
</dbReference>
<accession>A0A2N7QGK8</accession>
<keyword evidence="3 6" id="KW-0812">Transmembrane</keyword>
<feature type="transmembrane region" description="Helical" evidence="6">
    <location>
        <begin position="304"/>
        <end position="321"/>
    </location>
</feature>
<sequence>MRIYKKYLLADLIKVNLLLLFIFSVFYFLVDFFEKLGSFLSFKKPFYLFLAYVFWKSLANFYEFFPFVCGLSGILLLFWLTRTGELLAFFSLGFSKKEIISLIGKGIFFFALMGGLAISIIFPKAAFLSLYTWDYKIAEKREYYLIFNEQIFLRGSDFYLIAKPLEPKGEYLQDILVVFVNKEEPKKVIWAKEGYYKSKKWILKEVIIQEDTKNFSPEFFENLEADLPLKPETLVVVEKPLKFLSMKELFERYKFLKMVNRPYEEVLAEIFLKVIYIFIPLFLGLFPMVIFVKNYAPSQVIEPFLKSLIWYFILLIFYLFLQALIRKGIFVASILLFLSIVISFFSFLLILFKK</sequence>
<evidence type="ECO:0000256" key="2">
    <source>
        <dbReference type="ARBA" id="ARBA00022475"/>
    </source>
</evidence>
<feature type="transmembrane region" description="Helical" evidence="6">
    <location>
        <begin position="12"/>
        <end position="30"/>
    </location>
</feature>
<keyword evidence="4 6" id="KW-1133">Transmembrane helix</keyword>
<feature type="transmembrane region" description="Helical" evidence="6">
    <location>
        <begin position="270"/>
        <end position="292"/>
    </location>
</feature>
<dbReference type="EMBL" id="PNIK01000001">
    <property type="protein sequence ID" value="PMP69239.1"/>
    <property type="molecule type" value="Genomic_DNA"/>
</dbReference>
<dbReference type="InterPro" id="IPR005495">
    <property type="entry name" value="LptG/LptF_permease"/>
</dbReference>
<dbReference type="Proteomes" id="UP000235460">
    <property type="component" value="Unassembled WGS sequence"/>
</dbReference>
<organism evidence="8 10">
    <name type="scientific">Thermodesulfobacterium geofontis</name>
    <dbReference type="NCBI Taxonomy" id="1295609"/>
    <lineage>
        <taxon>Bacteria</taxon>
        <taxon>Pseudomonadati</taxon>
        <taxon>Thermodesulfobacteriota</taxon>
        <taxon>Thermodesulfobacteria</taxon>
        <taxon>Thermodesulfobacteriales</taxon>
        <taxon>Thermodesulfobacteriaceae</taxon>
        <taxon>Thermodesulfobacterium</taxon>
    </lineage>
</organism>
<dbReference type="GO" id="GO:0015920">
    <property type="term" value="P:lipopolysaccharide transport"/>
    <property type="evidence" value="ECO:0007669"/>
    <property type="project" value="TreeGrafter"/>
</dbReference>
<dbReference type="EMBL" id="PNJD01000036">
    <property type="protein sequence ID" value="PMP98097.1"/>
    <property type="molecule type" value="Genomic_DNA"/>
</dbReference>
<dbReference type="AlphaFoldDB" id="A0A2N7QGK8"/>
<dbReference type="Proteomes" id="UP000235619">
    <property type="component" value="Unassembled WGS sequence"/>
</dbReference>
<proteinExistence type="predicted"/>
<evidence type="ECO:0000256" key="3">
    <source>
        <dbReference type="ARBA" id="ARBA00022692"/>
    </source>
</evidence>
<evidence type="ECO:0000256" key="4">
    <source>
        <dbReference type="ARBA" id="ARBA00022989"/>
    </source>
</evidence>
<evidence type="ECO:0000313" key="8">
    <source>
        <dbReference type="EMBL" id="PMP98097.1"/>
    </source>
</evidence>
<dbReference type="PANTHER" id="PTHR33529:SF6">
    <property type="entry name" value="YJGP_YJGQ FAMILY PERMEASE"/>
    <property type="match status" value="1"/>
</dbReference>
<evidence type="ECO:0000313" key="7">
    <source>
        <dbReference type="EMBL" id="PMP69239.1"/>
    </source>
</evidence>
<reference evidence="9 10" key="1">
    <citation type="submission" date="2018-01" db="EMBL/GenBank/DDBJ databases">
        <title>Metagenomic assembled genomes from two thermal pools in the Uzon Caldera, Kamchatka, Russia.</title>
        <authorList>
            <person name="Wilkins L."/>
            <person name="Ettinger C."/>
        </authorList>
    </citation>
    <scope>NUCLEOTIDE SEQUENCE [LARGE SCALE GENOMIC DNA]</scope>
    <source>
        <strain evidence="8">ARK-04</strain>
        <strain evidence="7">ZAV-08</strain>
    </source>
</reference>
<comment type="subcellular location">
    <subcellularLocation>
        <location evidence="1">Cell membrane</location>
        <topology evidence="1">Multi-pass membrane protein</topology>
    </subcellularLocation>
</comment>
<gene>
    <name evidence="8" type="ORF">C0169_00645</name>
    <name evidence="7" type="ORF">C0190_00045</name>
</gene>
<keyword evidence="2" id="KW-1003">Cell membrane</keyword>
<evidence type="ECO:0000313" key="10">
    <source>
        <dbReference type="Proteomes" id="UP000235619"/>
    </source>
</evidence>